<dbReference type="AlphaFoldDB" id="A0A1M6DY57"/>
<reference evidence="1 2" key="1">
    <citation type="submission" date="2016-11" db="EMBL/GenBank/DDBJ databases">
        <authorList>
            <person name="Jaros S."/>
            <person name="Januszkiewicz K."/>
            <person name="Wedrychowicz H."/>
        </authorList>
    </citation>
    <scope>NUCLEOTIDE SEQUENCE [LARGE SCALE GENOMIC DNA]</scope>
    <source>
        <strain evidence="1 2">CECT 7868</strain>
    </source>
</reference>
<proteinExistence type="predicted"/>
<accession>A0A1M6DY57</accession>
<organism evidence="1 2">
    <name type="scientific">Vibrio aerogenes CECT 7868</name>
    <dbReference type="NCBI Taxonomy" id="1216006"/>
    <lineage>
        <taxon>Bacteria</taxon>
        <taxon>Pseudomonadati</taxon>
        <taxon>Pseudomonadota</taxon>
        <taxon>Gammaproteobacteria</taxon>
        <taxon>Vibrionales</taxon>
        <taxon>Vibrionaceae</taxon>
        <taxon>Vibrio</taxon>
    </lineage>
</organism>
<gene>
    <name evidence="1" type="ORF">VA7868_04353</name>
</gene>
<name>A0A1M6DY57_9VIBR</name>
<dbReference type="STRING" id="1216006.VA7868_04353"/>
<dbReference type="EMBL" id="FQXZ01000046">
    <property type="protein sequence ID" value="SHI78194.1"/>
    <property type="molecule type" value="Genomic_DNA"/>
</dbReference>
<protein>
    <submittedName>
        <fullName evidence="1">Uncharacterized protein</fullName>
    </submittedName>
</protein>
<keyword evidence="2" id="KW-1185">Reference proteome</keyword>
<evidence type="ECO:0000313" key="1">
    <source>
        <dbReference type="EMBL" id="SHI78194.1"/>
    </source>
</evidence>
<evidence type="ECO:0000313" key="2">
    <source>
        <dbReference type="Proteomes" id="UP000184608"/>
    </source>
</evidence>
<sequence length="34" mass="3988">MRIVSLESLFNAMNYNLITDDEICLLLMRKLSNL</sequence>
<dbReference type="Proteomes" id="UP000184608">
    <property type="component" value="Unassembled WGS sequence"/>
</dbReference>